<evidence type="ECO:0000256" key="2">
    <source>
        <dbReference type="ARBA" id="ARBA00023163"/>
    </source>
</evidence>
<keyword evidence="1" id="KW-0805">Transcription regulation</keyword>
<dbReference type="InterPro" id="IPR014036">
    <property type="entry name" value="DeoR-like_C"/>
</dbReference>
<dbReference type="PANTHER" id="PTHR30363:SF44">
    <property type="entry name" value="AGA OPERON TRANSCRIPTIONAL REPRESSOR-RELATED"/>
    <property type="match status" value="1"/>
</dbReference>
<organism evidence="4 5">
    <name type="scientific">Bowmanella pacifica</name>
    <dbReference type="NCBI Taxonomy" id="502051"/>
    <lineage>
        <taxon>Bacteria</taxon>
        <taxon>Pseudomonadati</taxon>
        <taxon>Pseudomonadota</taxon>
        <taxon>Gammaproteobacteria</taxon>
        <taxon>Alteromonadales</taxon>
        <taxon>Alteromonadaceae</taxon>
        <taxon>Bowmanella</taxon>
    </lineage>
</organism>
<keyword evidence="5" id="KW-1185">Reference proteome</keyword>
<dbReference type="InterPro" id="IPR036388">
    <property type="entry name" value="WH-like_DNA-bd_sf"/>
</dbReference>
<evidence type="ECO:0000256" key="1">
    <source>
        <dbReference type="ARBA" id="ARBA00023015"/>
    </source>
</evidence>
<accession>A0A918DJS6</accession>
<dbReference type="NCBIfam" id="NF040755">
    <property type="entry name" value="AgaR"/>
    <property type="match status" value="1"/>
</dbReference>
<gene>
    <name evidence="4" type="primary">agaR</name>
    <name evidence="4" type="ORF">GCM10010982_22110</name>
</gene>
<feature type="domain" description="HTH deoR-type" evidence="3">
    <location>
        <begin position="6"/>
        <end position="61"/>
    </location>
</feature>
<keyword evidence="2" id="KW-0804">Transcription</keyword>
<dbReference type="SMART" id="SM01134">
    <property type="entry name" value="DeoRC"/>
    <property type="match status" value="1"/>
</dbReference>
<sequence>MDAFNSIERQQEILRLTHAQGKVSVKDLAEQFNVSEVTIRNDLSLLDRKKLLVRSRGGAMVNSQLGRELSLKEKSHQNSLLKRRLGSVTADLVLEGERILLDSGTTTQEVAACLVDREDLVVMTNGLNIATELARSDSVEVMMTGGSLRKKSMSFYGAIAERSLQNYNFSKLILGVDGFDLRTGIGTHFEKEAILNRLMCEMAEEVVVVTDSSKFDKRAFHVICAVKEIHTLVTDSGIPQNYIEELDKLGINLHIVERTDQ</sequence>
<dbReference type="SUPFAM" id="SSF46785">
    <property type="entry name" value="Winged helix' DNA-binding domain"/>
    <property type="match status" value="1"/>
</dbReference>
<dbReference type="SMART" id="SM00420">
    <property type="entry name" value="HTH_DEOR"/>
    <property type="match status" value="1"/>
</dbReference>
<dbReference type="Gene3D" id="3.40.50.1360">
    <property type="match status" value="1"/>
</dbReference>
<comment type="caution">
    <text evidence="4">The sequence shown here is derived from an EMBL/GenBank/DDBJ whole genome shotgun (WGS) entry which is preliminary data.</text>
</comment>
<dbReference type="InterPro" id="IPR001034">
    <property type="entry name" value="DeoR_HTH"/>
</dbReference>
<dbReference type="EMBL" id="BMLS01000003">
    <property type="protein sequence ID" value="GGO69892.1"/>
    <property type="molecule type" value="Genomic_DNA"/>
</dbReference>
<reference evidence="4" key="1">
    <citation type="journal article" date="2014" name="Int. J. Syst. Evol. Microbiol.">
        <title>Complete genome sequence of Corynebacterium casei LMG S-19264T (=DSM 44701T), isolated from a smear-ripened cheese.</title>
        <authorList>
            <consortium name="US DOE Joint Genome Institute (JGI-PGF)"/>
            <person name="Walter F."/>
            <person name="Albersmeier A."/>
            <person name="Kalinowski J."/>
            <person name="Ruckert C."/>
        </authorList>
    </citation>
    <scope>NUCLEOTIDE SEQUENCE</scope>
    <source>
        <strain evidence="4">CGMCC 1.7086</strain>
    </source>
</reference>
<dbReference type="InterPro" id="IPR036390">
    <property type="entry name" value="WH_DNA-bd_sf"/>
</dbReference>
<dbReference type="Proteomes" id="UP000606935">
    <property type="component" value="Unassembled WGS sequence"/>
</dbReference>
<dbReference type="InterPro" id="IPR050313">
    <property type="entry name" value="Carb_Metab_HTH_regulators"/>
</dbReference>
<name>A0A918DJS6_9ALTE</name>
<dbReference type="InterPro" id="IPR037171">
    <property type="entry name" value="NagB/RpiA_transferase-like"/>
</dbReference>
<evidence type="ECO:0000259" key="3">
    <source>
        <dbReference type="PROSITE" id="PS51000"/>
    </source>
</evidence>
<dbReference type="PROSITE" id="PS51000">
    <property type="entry name" value="HTH_DEOR_2"/>
    <property type="match status" value="1"/>
</dbReference>
<dbReference type="PRINTS" id="PR00037">
    <property type="entry name" value="HTHLACR"/>
</dbReference>
<dbReference type="PANTHER" id="PTHR30363">
    <property type="entry name" value="HTH-TYPE TRANSCRIPTIONAL REGULATOR SRLR-RELATED"/>
    <property type="match status" value="1"/>
</dbReference>
<dbReference type="GO" id="GO:0003700">
    <property type="term" value="F:DNA-binding transcription factor activity"/>
    <property type="evidence" value="ECO:0007669"/>
    <property type="project" value="InterPro"/>
</dbReference>
<dbReference type="Gene3D" id="1.10.10.10">
    <property type="entry name" value="Winged helix-like DNA-binding domain superfamily/Winged helix DNA-binding domain"/>
    <property type="match status" value="1"/>
</dbReference>
<protein>
    <submittedName>
        <fullName evidence="4">DeoR family transcriptional regulator</fullName>
    </submittedName>
</protein>
<evidence type="ECO:0000313" key="5">
    <source>
        <dbReference type="Proteomes" id="UP000606935"/>
    </source>
</evidence>
<evidence type="ECO:0000313" key="4">
    <source>
        <dbReference type="EMBL" id="GGO69892.1"/>
    </source>
</evidence>
<dbReference type="AlphaFoldDB" id="A0A918DJS6"/>
<dbReference type="Pfam" id="PF00455">
    <property type="entry name" value="DeoRC"/>
    <property type="match status" value="1"/>
</dbReference>
<proteinExistence type="predicted"/>
<dbReference type="InterPro" id="IPR047779">
    <property type="entry name" value="AgaR-like"/>
</dbReference>
<dbReference type="RefSeq" id="WP_188694734.1">
    <property type="nucleotide sequence ID" value="NZ_BMLS01000003.1"/>
</dbReference>
<dbReference type="Pfam" id="PF08220">
    <property type="entry name" value="HTH_DeoR"/>
    <property type="match status" value="1"/>
</dbReference>
<dbReference type="SUPFAM" id="SSF100950">
    <property type="entry name" value="NagB/RpiA/CoA transferase-like"/>
    <property type="match status" value="1"/>
</dbReference>
<reference evidence="4" key="2">
    <citation type="submission" date="2020-09" db="EMBL/GenBank/DDBJ databases">
        <authorList>
            <person name="Sun Q."/>
            <person name="Zhou Y."/>
        </authorList>
    </citation>
    <scope>NUCLEOTIDE SEQUENCE</scope>
    <source>
        <strain evidence="4">CGMCC 1.7086</strain>
    </source>
</reference>